<feature type="domain" description="Tetrapyrrole biosynthesis uroporphyrinogen III synthase" evidence="10">
    <location>
        <begin position="23"/>
        <end position="250"/>
    </location>
</feature>
<evidence type="ECO:0000256" key="2">
    <source>
        <dbReference type="ARBA" id="ARBA00008133"/>
    </source>
</evidence>
<organism evidence="11 12">
    <name type="scientific">Litchfieldia luteola</name>
    <dbReference type="NCBI Taxonomy" id="682179"/>
    <lineage>
        <taxon>Bacteria</taxon>
        <taxon>Bacillati</taxon>
        <taxon>Bacillota</taxon>
        <taxon>Bacilli</taxon>
        <taxon>Bacillales</taxon>
        <taxon>Bacillaceae</taxon>
        <taxon>Litchfieldia</taxon>
    </lineage>
</organism>
<dbReference type="EC" id="4.2.1.75" evidence="3 9"/>
<evidence type="ECO:0000256" key="6">
    <source>
        <dbReference type="ARBA" id="ARBA00037589"/>
    </source>
</evidence>
<evidence type="ECO:0000259" key="10">
    <source>
        <dbReference type="Pfam" id="PF02602"/>
    </source>
</evidence>
<evidence type="ECO:0000256" key="7">
    <source>
        <dbReference type="ARBA" id="ARBA00040167"/>
    </source>
</evidence>
<accession>A0ABR9QI43</accession>
<keyword evidence="4 9" id="KW-0456">Lyase</keyword>
<evidence type="ECO:0000313" key="11">
    <source>
        <dbReference type="EMBL" id="MBE4908172.1"/>
    </source>
</evidence>
<dbReference type="PANTHER" id="PTHR38042:SF1">
    <property type="entry name" value="UROPORPHYRINOGEN-III SYNTHASE, CHLOROPLASTIC"/>
    <property type="match status" value="1"/>
</dbReference>
<comment type="function">
    <text evidence="6 9">Catalyzes cyclization of the linear tetrapyrrole, hydroxymethylbilane, to the macrocyclic uroporphyrinogen III.</text>
</comment>
<dbReference type="InterPro" id="IPR003754">
    <property type="entry name" value="4pyrrol_synth_uPrphyn_synth"/>
</dbReference>
<dbReference type="Pfam" id="PF02602">
    <property type="entry name" value="HEM4"/>
    <property type="match status" value="1"/>
</dbReference>
<protein>
    <recommendedName>
        <fullName evidence="7 9">Uroporphyrinogen-III synthase</fullName>
        <ecNumber evidence="3 9">4.2.1.75</ecNumber>
    </recommendedName>
</protein>
<dbReference type="InterPro" id="IPR039793">
    <property type="entry name" value="UROS/Hem4"/>
</dbReference>
<dbReference type="EMBL" id="JADCLJ010000019">
    <property type="protein sequence ID" value="MBE4908172.1"/>
    <property type="molecule type" value="Genomic_DNA"/>
</dbReference>
<dbReference type="InterPro" id="IPR036108">
    <property type="entry name" value="4pyrrol_syn_uPrphyn_synt_sf"/>
</dbReference>
<comment type="caution">
    <text evidence="11">The sequence shown here is derived from an EMBL/GenBank/DDBJ whole genome shotgun (WGS) entry which is preliminary data.</text>
</comment>
<evidence type="ECO:0000256" key="5">
    <source>
        <dbReference type="ARBA" id="ARBA00023244"/>
    </source>
</evidence>
<evidence type="ECO:0000313" key="12">
    <source>
        <dbReference type="Proteomes" id="UP001516662"/>
    </source>
</evidence>
<dbReference type="Gene3D" id="3.40.50.10090">
    <property type="match status" value="2"/>
</dbReference>
<proteinExistence type="inferred from homology"/>
<evidence type="ECO:0000256" key="4">
    <source>
        <dbReference type="ARBA" id="ARBA00023239"/>
    </source>
</evidence>
<keyword evidence="12" id="KW-1185">Reference proteome</keyword>
<keyword evidence="5 9" id="KW-0627">Porphyrin biosynthesis</keyword>
<evidence type="ECO:0000256" key="3">
    <source>
        <dbReference type="ARBA" id="ARBA00013109"/>
    </source>
</evidence>
<name>A0ABR9QI43_9BACI</name>
<comment type="catalytic activity">
    <reaction evidence="8 9">
        <text>hydroxymethylbilane = uroporphyrinogen III + H2O</text>
        <dbReference type="Rhea" id="RHEA:18965"/>
        <dbReference type="ChEBI" id="CHEBI:15377"/>
        <dbReference type="ChEBI" id="CHEBI:57308"/>
        <dbReference type="ChEBI" id="CHEBI:57845"/>
        <dbReference type="EC" id="4.2.1.75"/>
    </reaction>
</comment>
<gene>
    <name evidence="11" type="ORF">IMZ08_08905</name>
</gene>
<dbReference type="SUPFAM" id="SSF69618">
    <property type="entry name" value="HemD-like"/>
    <property type="match status" value="1"/>
</dbReference>
<reference evidence="11 12" key="1">
    <citation type="submission" date="2020-10" db="EMBL/GenBank/DDBJ databases">
        <title>Bacillus sp. HD4P25, an endophyte from a halophyte.</title>
        <authorList>
            <person name="Sun J.-Q."/>
        </authorList>
    </citation>
    <scope>NUCLEOTIDE SEQUENCE [LARGE SCALE GENOMIC DNA]</scope>
    <source>
        <strain evidence="11 12">YIM 93174</strain>
    </source>
</reference>
<evidence type="ECO:0000256" key="8">
    <source>
        <dbReference type="ARBA" id="ARBA00048617"/>
    </source>
</evidence>
<comment type="similarity">
    <text evidence="2 9">Belongs to the uroporphyrinogen-III synthase family.</text>
</comment>
<dbReference type="CDD" id="cd06578">
    <property type="entry name" value="HemD"/>
    <property type="match status" value="1"/>
</dbReference>
<sequence length="264" mass="29822">MNETKPLHGKVILVTRGKEQASDFSEKIRKAGGIPIEIPLLSFTYPNRAETELLEEIKKVSSFDWLVFTSKNGVEFFFKLFEQLPVEERQLPRIAVVGTKTAEALLALGYKADIVPNEFVAEGLIDILKPYVNSTSRILLARGNLSRKILVHEFEAIGAKVNDLIVYNTVANENMKEKLVSQLPHIDVVTFTSSSTVTYFLKLVDTMEDWEYINKLVVACIGPIAKQTAIEAGLKVQICPSRYTTDNLLEEIVHYYNQPTKREE</sequence>
<evidence type="ECO:0000256" key="1">
    <source>
        <dbReference type="ARBA" id="ARBA00004772"/>
    </source>
</evidence>
<dbReference type="Proteomes" id="UP001516662">
    <property type="component" value="Unassembled WGS sequence"/>
</dbReference>
<evidence type="ECO:0000256" key="9">
    <source>
        <dbReference type="RuleBase" id="RU366031"/>
    </source>
</evidence>
<dbReference type="RefSeq" id="WP_193535651.1">
    <property type="nucleotide sequence ID" value="NZ_JADCLJ010000019.1"/>
</dbReference>
<comment type="pathway">
    <text evidence="1 9">Porphyrin-containing compound metabolism; protoporphyrin-IX biosynthesis; coproporphyrinogen-III from 5-aminolevulinate: step 3/4.</text>
</comment>
<dbReference type="PANTHER" id="PTHR38042">
    <property type="entry name" value="UROPORPHYRINOGEN-III SYNTHASE, CHLOROPLASTIC"/>
    <property type="match status" value="1"/>
</dbReference>